<keyword evidence="2" id="KW-1003">Cell membrane</keyword>
<reference evidence="8 9" key="1">
    <citation type="journal article" date="2016" name="Nat. Commun.">
        <title>Thousands of microbial genomes shed light on interconnected biogeochemical processes in an aquifer system.</title>
        <authorList>
            <person name="Anantharaman K."/>
            <person name="Brown C.T."/>
            <person name="Hug L.A."/>
            <person name="Sharon I."/>
            <person name="Castelle C.J."/>
            <person name="Probst A.J."/>
            <person name="Thomas B.C."/>
            <person name="Singh A."/>
            <person name="Wilkins M.J."/>
            <person name="Karaoz U."/>
            <person name="Brodie E.L."/>
            <person name="Williams K.H."/>
            <person name="Hubbard S.S."/>
            <person name="Banfield J.F."/>
        </authorList>
    </citation>
    <scope>NUCLEOTIDE SEQUENCE [LARGE SCALE GENOMIC DNA]</scope>
</reference>
<evidence type="ECO:0000256" key="1">
    <source>
        <dbReference type="ARBA" id="ARBA00004651"/>
    </source>
</evidence>
<name>A0A1F8DH42_9BACT</name>
<feature type="transmembrane region" description="Helical" evidence="6">
    <location>
        <begin position="211"/>
        <end position="237"/>
    </location>
</feature>
<dbReference type="EMBL" id="MGIL01000022">
    <property type="protein sequence ID" value="OGM87742.1"/>
    <property type="molecule type" value="Genomic_DNA"/>
</dbReference>
<feature type="transmembrane region" description="Helical" evidence="6">
    <location>
        <begin position="283"/>
        <end position="302"/>
    </location>
</feature>
<evidence type="ECO:0000313" key="8">
    <source>
        <dbReference type="EMBL" id="OGM87742.1"/>
    </source>
</evidence>
<evidence type="ECO:0000256" key="4">
    <source>
        <dbReference type="ARBA" id="ARBA00022989"/>
    </source>
</evidence>
<protein>
    <recommendedName>
        <fullName evidence="7">ComEC/Rec2-related protein domain-containing protein</fullName>
    </recommendedName>
</protein>
<evidence type="ECO:0000256" key="6">
    <source>
        <dbReference type="SAM" id="Phobius"/>
    </source>
</evidence>
<feature type="transmembrane region" description="Helical" evidence="6">
    <location>
        <begin position="151"/>
        <end position="176"/>
    </location>
</feature>
<dbReference type="PANTHER" id="PTHR30619:SF7">
    <property type="entry name" value="BETA-LACTAMASE DOMAIN PROTEIN"/>
    <property type="match status" value="1"/>
</dbReference>
<keyword evidence="4 6" id="KW-1133">Transmembrane helix</keyword>
<dbReference type="AlphaFoldDB" id="A0A1F8DH42"/>
<proteinExistence type="predicted"/>
<evidence type="ECO:0000256" key="5">
    <source>
        <dbReference type="ARBA" id="ARBA00023136"/>
    </source>
</evidence>
<comment type="subcellular location">
    <subcellularLocation>
        <location evidence="1">Cell membrane</location>
        <topology evidence="1">Multi-pass membrane protein</topology>
    </subcellularLocation>
</comment>
<organism evidence="8 9">
    <name type="scientific">Candidatus Woesebacteria bacterium RIFOXYD1_FULL_43_18</name>
    <dbReference type="NCBI Taxonomy" id="1802551"/>
    <lineage>
        <taxon>Bacteria</taxon>
        <taxon>Candidatus Woeseibacteriota</taxon>
    </lineage>
</organism>
<evidence type="ECO:0000256" key="2">
    <source>
        <dbReference type="ARBA" id="ARBA00022475"/>
    </source>
</evidence>
<keyword evidence="5 6" id="KW-0472">Membrane</keyword>
<gene>
    <name evidence="8" type="ORF">A2573_00550</name>
</gene>
<feature type="transmembrane region" description="Helical" evidence="6">
    <location>
        <begin position="243"/>
        <end position="262"/>
    </location>
</feature>
<sequence length="360" mass="39639">MTKNPPIFRNLMLIVFIISLIAFRFYSSRPVYKNGDAVRITATVFTDPISYPGFQGIKIAGLTAYLPAYPEVSYGDRVVVEGVVSNGKLKDPKLISVSGNISFGSLARKRIIAFYQEVLPQPMSGLTAGIILGSKGTLTADFWDKVKLTGVAHVVVASGTNVTFVVSFLMGITTLLLPRKKAILFVILGIILYLFLSGFEAPLVRAAVMALLAFWAAETGRLVTAWRILFLTAALMLVIEPDWITDIGFALSFVSTASIMLFEKKIAKRLKFVPQILKEGLTTSFAAQIGVAPILFVTFGQFNIWSPLINALVLWTIPYIMILGSIGGVIGLAFPFLGKMILWLSYPLNWWFVKMVYLFA</sequence>
<accession>A0A1F8DH42</accession>
<feature type="transmembrane region" description="Helical" evidence="6">
    <location>
        <begin position="182"/>
        <end position="199"/>
    </location>
</feature>
<evidence type="ECO:0000256" key="3">
    <source>
        <dbReference type="ARBA" id="ARBA00022692"/>
    </source>
</evidence>
<dbReference type="InterPro" id="IPR004477">
    <property type="entry name" value="ComEC_N"/>
</dbReference>
<dbReference type="NCBIfam" id="TIGR00360">
    <property type="entry name" value="ComEC_N-term"/>
    <property type="match status" value="1"/>
</dbReference>
<dbReference type="InterPro" id="IPR052159">
    <property type="entry name" value="Competence_DNA_uptake"/>
</dbReference>
<dbReference type="Pfam" id="PF03772">
    <property type="entry name" value="Competence"/>
    <property type="match status" value="1"/>
</dbReference>
<feature type="transmembrane region" description="Helical" evidence="6">
    <location>
        <begin position="6"/>
        <end position="26"/>
    </location>
</feature>
<feature type="transmembrane region" description="Helical" evidence="6">
    <location>
        <begin position="308"/>
        <end position="334"/>
    </location>
</feature>
<feature type="domain" description="ComEC/Rec2-related protein" evidence="7">
    <location>
        <begin position="130"/>
        <end position="359"/>
    </location>
</feature>
<dbReference type="PANTHER" id="PTHR30619">
    <property type="entry name" value="DNA INTERNALIZATION/COMPETENCE PROTEIN COMEC/REC2"/>
    <property type="match status" value="1"/>
</dbReference>
<dbReference type="GO" id="GO:0005886">
    <property type="term" value="C:plasma membrane"/>
    <property type="evidence" value="ECO:0007669"/>
    <property type="project" value="UniProtKB-SubCell"/>
</dbReference>
<dbReference type="Proteomes" id="UP000177596">
    <property type="component" value="Unassembled WGS sequence"/>
</dbReference>
<evidence type="ECO:0000313" key="9">
    <source>
        <dbReference type="Proteomes" id="UP000177596"/>
    </source>
</evidence>
<keyword evidence="3 6" id="KW-0812">Transmembrane</keyword>
<comment type="caution">
    <text evidence="8">The sequence shown here is derived from an EMBL/GenBank/DDBJ whole genome shotgun (WGS) entry which is preliminary data.</text>
</comment>
<evidence type="ECO:0000259" key="7">
    <source>
        <dbReference type="Pfam" id="PF03772"/>
    </source>
</evidence>